<keyword evidence="1" id="KW-1133">Transmembrane helix</keyword>
<protein>
    <recommendedName>
        <fullName evidence="4">EXS family-domain-containing protein</fullName>
    </recommendedName>
</protein>
<reference evidence="2 3" key="1">
    <citation type="submission" date="2016-07" db="EMBL/GenBank/DDBJ databases">
        <title>Pervasive Adenine N6-methylation of Active Genes in Fungi.</title>
        <authorList>
            <consortium name="DOE Joint Genome Institute"/>
            <person name="Mondo S.J."/>
            <person name="Dannebaum R.O."/>
            <person name="Kuo R.C."/>
            <person name="Labutti K."/>
            <person name="Haridas S."/>
            <person name="Kuo A."/>
            <person name="Salamov A."/>
            <person name="Ahrendt S.R."/>
            <person name="Lipzen A."/>
            <person name="Sullivan W."/>
            <person name="Andreopoulos W.B."/>
            <person name="Clum A."/>
            <person name="Lindquist E."/>
            <person name="Daum C."/>
            <person name="Ramamoorthy G.K."/>
            <person name="Gryganskyi A."/>
            <person name="Culley D."/>
            <person name="Magnuson J.K."/>
            <person name="James T.Y."/>
            <person name="O'Malley M.A."/>
            <person name="Stajich J.E."/>
            <person name="Spatafora J.W."/>
            <person name="Visel A."/>
            <person name="Grigoriev I.V."/>
        </authorList>
    </citation>
    <scope>NUCLEOTIDE SEQUENCE [LARGE SCALE GENOMIC DNA]</scope>
    <source>
        <strain evidence="2 3">NRRL 3116</strain>
    </source>
</reference>
<feature type="transmembrane region" description="Helical" evidence="1">
    <location>
        <begin position="24"/>
        <end position="43"/>
    </location>
</feature>
<gene>
    <name evidence="2" type="ORF">BCR41DRAFT_281399</name>
</gene>
<proteinExistence type="predicted"/>
<dbReference type="GeneID" id="33562080"/>
<evidence type="ECO:0008006" key="4">
    <source>
        <dbReference type="Google" id="ProtNLM"/>
    </source>
</evidence>
<dbReference type="AlphaFoldDB" id="A0A1Y2GRC8"/>
<evidence type="ECO:0000313" key="2">
    <source>
        <dbReference type="EMBL" id="ORZ20073.1"/>
    </source>
</evidence>
<dbReference type="RefSeq" id="XP_021882613.1">
    <property type="nucleotide sequence ID" value="XM_022020236.1"/>
</dbReference>
<keyword evidence="3" id="KW-1185">Reference proteome</keyword>
<keyword evidence="1" id="KW-0472">Membrane</keyword>
<comment type="caution">
    <text evidence="2">The sequence shown here is derived from an EMBL/GenBank/DDBJ whole genome shotgun (WGS) entry which is preliminary data.</text>
</comment>
<feature type="non-terminal residue" evidence="2">
    <location>
        <position position="1"/>
    </location>
</feature>
<evidence type="ECO:0000256" key="1">
    <source>
        <dbReference type="SAM" id="Phobius"/>
    </source>
</evidence>
<dbReference type="Proteomes" id="UP000193648">
    <property type="component" value="Unassembled WGS sequence"/>
</dbReference>
<feature type="non-terminal residue" evidence="2">
    <location>
        <position position="95"/>
    </location>
</feature>
<dbReference type="InParanoid" id="A0A1Y2GRC8"/>
<dbReference type="EMBL" id="MCFF01000013">
    <property type="protein sequence ID" value="ORZ20073.1"/>
    <property type="molecule type" value="Genomic_DNA"/>
</dbReference>
<name>A0A1Y2GRC8_9FUNG</name>
<dbReference type="OrthoDB" id="2230209at2759"/>
<organism evidence="2 3">
    <name type="scientific">Lobosporangium transversale</name>
    <dbReference type="NCBI Taxonomy" id="64571"/>
    <lineage>
        <taxon>Eukaryota</taxon>
        <taxon>Fungi</taxon>
        <taxon>Fungi incertae sedis</taxon>
        <taxon>Mucoromycota</taxon>
        <taxon>Mortierellomycotina</taxon>
        <taxon>Mortierellomycetes</taxon>
        <taxon>Mortierellales</taxon>
        <taxon>Mortierellaceae</taxon>
        <taxon>Lobosporangium</taxon>
    </lineage>
</organism>
<evidence type="ECO:0000313" key="3">
    <source>
        <dbReference type="Proteomes" id="UP000193648"/>
    </source>
</evidence>
<feature type="transmembrane region" description="Helical" evidence="1">
    <location>
        <begin position="55"/>
        <end position="75"/>
    </location>
</feature>
<accession>A0A1Y2GRC8</accession>
<sequence length="95" mass="11788">RRNLWGLISWEHLTRMDQIGQLKYYRLWCLWGVGAGWVLAWRFCRWTDIIDFGFWSMMLSNLVMGLILMCWWSFWTFQYQGVVWREDLKEGWAVW</sequence>
<keyword evidence="1" id="KW-0812">Transmembrane</keyword>